<keyword evidence="3" id="KW-1185">Reference proteome</keyword>
<dbReference type="AlphaFoldDB" id="A0A1A8XJC6"/>
<name>A0A1A8XJC6_9RHOO</name>
<proteinExistence type="predicted"/>
<keyword evidence="1" id="KW-0732">Signal</keyword>
<reference evidence="2 3" key="1">
    <citation type="submission" date="2016-06" db="EMBL/GenBank/DDBJ databases">
        <authorList>
            <person name="Kjaerup R.B."/>
            <person name="Dalgaard T.S."/>
            <person name="Juul-Madsen H.R."/>
        </authorList>
    </citation>
    <scope>NUCLEOTIDE SEQUENCE [LARGE SCALE GENOMIC DNA]</scope>
    <source>
        <strain evidence="2">2</strain>
    </source>
</reference>
<feature type="signal peptide" evidence="1">
    <location>
        <begin position="1"/>
        <end position="38"/>
    </location>
</feature>
<dbReference type="EMBL" id="FLQY01000023">
    <property type="protein sequence ID" value="SBT04043.1"/>
    <property type="molecule type" value="Genomic_DNA"/>
</dbReference>
<protein>
    <submittedName>
        <fullName evidence="2">Uncharacterized protein</fullName>
    </submittedName>
</protein>
<accession>A0A1A8XJC6</accession>
<feature type="chain" id="PRO_5008381541" evidence="1">
    <location>
        <begin position="39"/>
        <end position="131"/>
    </location>
</feature>
<organism evidence="2 3">
    <name type="scientific">Candidatus Propionivibrio aalborgensis</name>
    <dbReference type="NCBI Taxonomy" id="1860101"/>
    <lineage>
        <taxon>Bacteria</taxon>
        <taxon>Pseudomonadati</taxon>
        <taxon>Pseudomonadota</taxon>
        <taxon>Betaproteobacteria</taxon>
        <taxon>Rhodocyclales</taxon>
        <taxon>Rhodocyclaceae</taxon>
        <taxon>Propionivibrio</taxon>
    </lineage>
</organism>
<evidence type="ECO:0000256" key="1">
    <source>
        <dbReference type="SAM" id="SignalP"/>
    </source>
</evidence>
<evidence type="ECO:0000313" key="2">
    <source>
        <dbReference type="EMBL" id="SBT04043.1"/>
    </source>
</evidence>
<gene>
    <name evidence="2" type="ORF">PROAA_1190024</name>
</gene>
<sequence>MTFNPSTTNERKTMNVRPSKLMKLILASTIAAPIALFAAETAQNTPNQIMEKMQVRMRAMQQINDPQARMSMMMAQMQDMQEIQGMMMGMKSGCPMADGNHGMGGPGMMGGNMHGHMDSGAAKTMPGDSTK</sequence>
<dbReference type="Proteomes" id="UP000199600">
    <property type="component" value="Unassembled WGS sequence"/>
</dbReference>
<evidence type="ECO:0000313" key="3">
    <source>
        <dbReference type="Proteomes" id="UP000199600"/>
    </source>
</evidence>